<evidence type="ECO:0000259" key="1">
    <source>
        <dbReference type="Pfam" id="PF01323"/>
    </source>
</evidence>
<dbReference type="AlphaFoldDB" id="A0A2K9A7T7"/>
<proteinExistence type="predicted"/>
<feature type="domain" description="DSBA-like thioredoxin" evidence="1">
    <location>
        <begin position="104"/>
        <end position="203"/>
    </location>
</feature>
<dbReference type="OrthoDB" id="6194111at2"/>
<dbReference type="Gene3D" id="3.40.30.10">
    <property type="entry name" value="Glutaredoxin"/>
    <property type="match status" value="1"/>
</dbReference>
<organism evidence="2 3">
    <name type="scientific">Kangiella profundi</name>
    <dbReference type="NCBI Taxonomy" id="1561924"/>
    <lineage>
        <taxon>Bacteria</taxon>
        <taxon>Pseudomonadati</taxon>
        <taxon>Pseudomonadota</taxon>
        <taxon>Gammaproteobacteria</taxon>
        <taxon>Kangiellales</taxon>
        <taxon>Kangiellaceae</taxon>
        <taxon>Kangiella</taxon>
    </lineage>
</organism>
<dbReference type="GO" id="GO:0016491">
    <property type="term" value="F:oxidoreductase activity"/>
    <property type="evidence" value="ECO:0007669"/>
    <property type="project" value="InterPro"/>
</dbReference>
<sequence length="221" mass="25387">MAKELWHLVFKQLSMSCMNIYPEKIMKRLFLAFATSLGLMAGIPSAAAIEQGQDYWRVELPDSKQLNTQDNLYFSWLGCTSCRKLEQELAYELEELEYVPLIARPEWRAAAKLHYTMQLLGLSEQQKSAMIAKIDAGDVDVTDFNAMQQELLAMGVDEEALTDLLEDKELYRQVQRAEQLAAKYQIQYAPTVIIKGQFATDANHTMKIDRFAEVLRYLKSM</sequence>
<dbReference type="Pfam" id="PF01323">
    <property type="entry name" value="DSBA"/>
    <property type="match status" value="1"/>
</dbReference>
<protein>
    <recommendedName>
        <fullName evidence="1">DSBA-like thioredoxin domain-containing protein</fullName>
    </recommendedName>
</protein>
<gene>
    <name evidence="2" type="ORF">CW740_11690</name>
</gene>
<dbReference type="InterPro" id="IPR050824">
    <property type="entry name" value="Thiol_disulfide_DsbA"/>
</dbReference>
<dbReference type="InterPro" id="IPR036249">
    <property type="entry name" value="Thioredoxin-like_sf"/>
</dbReference>
<dbReference type="SUPFAM" id="SSF52833">
    <property type="entry name" value="Thioredoxin-like"/>
    <property type="match status" value="1"/>
</dbReference>
<reference evidence="2 3" key="1">
    <citation type="submission" date="2017-12" db="EMBL/GenBank/DDBJ databases">
        <title>Kangiella profundi FT102 completed genome.</title>
        <authorList>
            <person name="Xu J."/>
            <person name="Wang J."/>
            <person name="Lu Y."/>
        </authorList>
    </citation>
    <scope>NUCLEOTIDE SEQUENCE [LARGE SCALE GENOMIC DNA]</scope>
    <source>
        <strain evidence="2 3">FT102</strain>
    </source>
</reference>
<dbReference type="PANTHER" id="PTHR35891:SF3">
    <property type="entry name" value="THIOL:DISULFIDE INTERCHANGE PROTEIN DSBL"/>
    <property type="match status" value="1"/>
</dbReference>
<keyword evidence="3" id="KW-1185">Reference proteome</keyword>
<dbReference type="InterPro" id="IPR001853">
    <property type="entry name" value="DSBA-like_thioredoxin_dom"/>
</dbReference>
<evidence type="ECO:0000313" key="3">
    <source>
        <dbReference type="Proteomes" id="UP000232693"/>
    </source>
</evidence>
<accession>A0A2K9A7T7</accession>
<dbReference type="EMBL" id="CP025120">
    <property type="protein sequence ID" value="AUD79875.1"/>
    <property type="molecule type" value="Genomic_DNA"/>
</dbReference>
<name>A0A2K9A7T7_9GAMM</name>
<dbReference type="KEGG" id="kpd:CW740_11690"/>
<dbReference type="PANTHER" id="PTHR35891">
    <property type="entry name" value="THIOL:DISULFIDE INTERCHANGE PROTEIN DSBA"/>
    <property type="match status" value="1"/>
</dbReference>
<dbReference type="Proteomes" id="UP000232693">
    <property type="component" value="Chromosome"/>
</dbReference>
<evidence type="ECO:0000313" key="2">
    <source>
        <dbReference type="EMBL" id="AUD79875.1"/>
    </source>
</evidence>